<dbReference type="PANTHER" id="PTHR47470">
    <property type="entry name" value="CHOLESTEROL OXIDASE"/>
    <property type="match status" value="1"/>
</dbReference>
<dbReference type="SUPFAM" id="SSF54373">
    <property type="entry name" value="FAD-linked reductases, C-terminal domain"/>
    <property type="match status" value="1"/>
</dbReference>
<dbReference type="EMBL" id="CP022684">
    <property type="protein sequence ID" value="AUM13866.1"/>
    <property type="molecule type" value="Genomic_DNA"/>
</dbReference>
<dbReference type="Gene3D" id="3.30.410.10">
    <property type="entry name" value="Cholesterol Oxidase, domain 2"/>
    <property type="match status" value="1"/>
</dbReference>
<proteinExistence type="inferred from homology"/>
<evidence type="ECO:0000256" key="2">
    <source>
        <dbReference type="ARBA" id="ARBA00010790"/>
    </source>
</evidence>
<evidence type="ECO:0000256" key="6">
    <source>
        <dbReference type="ARBA" id="ARBA00023002"/>
    </source>
</evidence>
<dbReference type="RefSeq" id="WP_101895241.1">
    <property type="nucleotide sequence ID" value="NZ_CP022684.1"/>
</dbReference>
<evidence type="ECO:0000256" key="10">
    <source>
        <dbReference type="ARBA" id="ARBA00023235"/>
    </source>
</evidence>
<comment type="cofactor">
    <cofactor evidence="1">
        <name>FAD</name>
        <dbReference type="ChEBI" id="CHEBI:57692"/>
    </cofactor>
</comment>
<dbReference type="GO" id="GO:0008203">
    <property type="term" value="P:cholesterol metabolic process"/>
    <property type="evidence" value="ECO:0007669"/>
    <property type="project" value="UniProtKB-KW"/>
</dbReference>
<organism evidence="18 19">
    <name type="scientific">Ketobacter alkanivorans</name>
    <dbReference type="NCBI Taxonomy" id="1917421"/>
    <lineage>
        <taxon>Bacteria</taxon>
        <taxon>Pseudomonadati</taxon>
        <taxon>Pseudomonadota</taxon>
        <taxon>Gammaproteobacteria</taxon>
        <taxon>Pseudomonadales</taxon>
        <taxon>Ketobacteraceae</taxon>
        <taxon>Ketobacter</taxon>
    </lineage>
</organism>
<feature type="domain" description="Glucose-methanol-choline oxidoreductase C-terminal" evidence="17">
    <location>
        <begin position="477"/>
        <end position="527"/>
    </location>
</feature>
<keyword evidence="5" id="KW-0274">FAD</keyword>
<reference evidence="19" key="1">
    <citation type="submission" date="2017-08" db="EMBL/GenBank/DDBJ databases">
        <title>Direct submision.</title>
        <authorList>
            <person name="Kim S.-J."/>
            <person name="Rhee S.-K."/>
        </authorList>
    </citation>
    <scope>NUCLEOTIDE SEQUENCE [LARGE SCALE GENOMIC DNA]</scope>
    <source>
        <strain evidence="19">GI5</strain>
    </source>
</reference>
<evidence type="ECO:0000256" key="16">
    <source>
        <dbReference type="SAM" id="SignalP"/>
    </source>
</evidence>
<comment type="similarity">
    <text evidence="2">Belongs to the GMC oxidoreductase family.</text>
</comment>
<protein>
    <recommendedName>
        <fullName evidence="14">Cholesterol oxidase</fullName>
        <ecNumber evidence="13">1.1.3.6</ecNumber>
        <ecNumber evidence="11">5.3.3.1</ecNumber>
    </recommendedName>
    <alternativeName>
        <fullName evidence="15">Cholesterol isomerase</fullName>
    </alternativeName>
</protein>
<evidence type="ECO:0000259" key="17">
    <source>
        <dbReference type="Pfam" id="PF05199"/>
    </source>
</evidence>
<accession>A0A2K9LNC8</accession>
<evidence type="ECO:0000256" key="12">
    <source>
        <dbReference type="ARBA" id="ARBA00049645"/>
    </source>
</evidence>
<keyword evidence="4" id="KW-0285">Flavoprotein</keyword>
<evidence type="ECO:0000256" key="8">
    <source>
        <dbReference type="ARBA" id="ARBA00023166"/>
    </source>
</evidence>
<name>A0A2K9LNC8_9GAMM</name>
<dbReference type="Pfam" id="PF05199">
    <property type="entry name" value="GMC_oxred_C"/>
    <property type="match status" value="1"/>
</dbReference>
<evidence type="ECO:0000313" key="19">
    <source>
        <dbReference type="Proteomes" id="UP000235116"/>
    </source>
</evidence>
<keyword evidence="19" id="KW-1185">Reference proteome</keyword>
<dbReference type="KEGG" id="kak:Kalk_16150"/>
<feature type="signal peptide" evidence="16">
    <location>
        <begin position="1"/>
        <end position="28"/>
    </location>
</feature>
<keyword evidence="8" id="KW-1207">Sterol metabolism</keyword>
<keyword evidence="3" id="KW-0153">Cholesterol metabolism</keyword>
<sequence>MKRRDFFKAGAAVGAAGAMASAPQLASAAMTPEEKYRLQVPELFAPVSRPPAYTPAIVIGSGFGGAISALRLSQAGIQTTVLERGCRWPIDPWRKIHPNDFYPDGRAYWHRTSARQLTGLNVSFDDFGGILDVTEYENIDVWRGACVGGGSKVFTGVMIEPAQEYFDAIFGDVVNYDEMHRVYYPRVREMLRLSSLPTDLYYKPSFGHSRVWDKQVRLAGYDPQPIDGIWNWDVVRKEFHYRSRPSASIGESNHGNSNGAKFDLTQNYLKYAEETGYTTIYPGMQVKSLGQDTSGRYLVQIQQIDPMGEIIDEYTISCDYLFMAAGSIGTTELLLKARELGELPDLNEYIGEGWGTNGDTAVVRTVSEFQGLYQASPSASIIHDANFGTPITMENWYALHVPVNLTAIGSLGMGFDMTNRCRFQYDAATDSTTLLWPRDGNADVVAATREMNNRICDASLTLPGLLGIVPDVNDSFTAHPLGGAILGQAADAHGRLHGYNRLYVMDGAMINGSTGAVNPSLTISALAERNIENILNNDF</sequence>
<gene>
    <name evidence="18" type="ORF">Kalk_16150</name>
</gene>
<keyword evidence="7" id="KW-0443">Lipid metabolism</keyword>
<keyword evidence="16" id="KW-0732">Signal</keyword>
<evidence type="ECO:0000256" key="7">
    <source>
        <dbReference type="ARBA" id="ARBA00023098"/>
    </source>
</evidence>
<evidence type="ECO:0000256" key="13">
    <source>
        <dbReference type="ARBA" id="ARBA00049723"/>
    </source>
</evidence>
<dbReference type="OrthoDB" id="9787779at2"/>
<dbReference type="Gene3D" id="3.50.50.60">
    <property type="entry name" value="FAD/NAD(P)-binding domain"/>
    <property type="match status" value="1"/>
</dbReference>
<dbReference type="InterPro" id="IPR036188">
    <property type="entry name" value="FAD/NAD-bd_sf"/>
</dbReference>
<dbReference type="InterPro" id="IPR052542">
    <property type="entry name" value="Cholesterol_Oxidase"/>
</dbReference>
<dbReference type="GO" id="GO:0016995">
    <property type="term" value="F:cholesterol oxidase activity"/>
    <property type="evidence" value="ECO:0007669"/>
    <property type="project" value="UniProtKB-EC"/>
</dbReference>
<keyword evidence="6" id="KW-0560">Oxidoreductase</keyword>
<dbReference type="EC" id="1.1.3.6" evidence="13"/>
<keyword evidence="10" id="KW-0413">Isomerase</keyword>
<evidence type="ECO:0000256" key="1">
    <source>
        <dbReference type="ARBA" id="ARBA00001974"/>
    </source>
</evidence>
<dbReference type="PANTHER" id="PTHR47470:SF1">
    <property type="entry name" value="FAD-DEPENDENT OXIDOREDUCTASE 2 FAD BINDING DOMAIN-CONTAINING PROTEIN"/>
    <property type="match status" value="1"/>
</dbReference>
<evidence type="ECO:0000256" key="9">
    <source>
        <dbReference type="ARBA" id="ARBA00023221"/>
    </source>
</evidence>
<dbReference type="InterPro" id="IPR007867">
    <property type="entry name" value="GMC_OxRtase_C"/>
</dbReference>
<dbReference type="AlphaFoldDB" id="A0A2K9LNC8"/>
<evidence type="ECO:0000256" key="5">
    <source>
        <dbReference type="ARBA" id="ARBA00022827"/>
    </source>
</evidence>
<evidence type="ECO:0000256" key="15">
    <source>
        <dbReference type="ARBA" id="ARBA00049778"/>
    </source>
</evidence>
<evidence type="ECO:0000256" key="14">
    <source>
        <dbReference type="ARBA" id="ARBA00049744"/>
    </source>
</evidence>
<comment type="pathway">
    <text evidence="12">Steroid metabolism; cholesterol degradation.</text>
</comment>
<keyword evidence="9" id="KW-0753">Steroid metabolism</keyword>
<dbReference type="InterPro" id="IPR006311">
    <property type="entry name" value="TAT_signal"/>
</dbReference>
<evidence type="ECO:0000256" key="4">
    <source>
        <dbReference type="ARBA" id="ARBA00022630"/>
    </source>
</evidence>
<dbReference type="GO" id="GO:0004769">
    <property type="term" value="F:steroid Delta-isomerase activity"/>
    <property type="evidence" value="ECO:0007669"/>
    <property type="project" value="UniProtKB-EC"/>
</dbReference>
<dbReference type="EC" id="5.3.3.1" evidence="11"/>
<evidence type="ECO:0000313" key="18">
    <source>
        <dbReference type="EMBL" id="AUM13866.1"/>
    </source>
</evidence>
<feature type="chain" id="PRO_5014707485" description="Cholesterol oxidase" evidence="16">
    <location>
        <begin position="29"/>
        <end position="539"/>
    </location>
</feature>
<dbReference type="Proteomes" id="UP000235116">
    <property type="component" value="Chromosome"/>
</dbReference>
<dbReference type="PROSITE" id="PS51318">
    <property type="entry name" value="TAT"/>
    <property type="match status" value="1"/>
</dbReference>
<dbReference type="SUPFAM" id="SSF51905">
    <property type="entry name" value="FAD/NAD(P)-binding domain"/>
    <property type="match status" value="1"/>
</dbReference>
<evidence type="ECO:0000256" key="11">
    <source>
        <dbReference type="ARBA" id="ARBA00038856"/>
    </source>
</evidence>
<evidence type="ECO:0000256" key="3">
    <source>
        <dbReference type="ARBA" id="ARBA00022548"/>
    </source>
</evidence>